<name>A0ABU2AC22_9BURK</name>
<dbReference type="EMBL" id="JAVDXV010000008">
    <property type="protein sequence ID" value="MDR7334660.1"/>
    <property type="molecule type" value="Genomic_DNA"/>
</dbReference>
<protein>
    <submittedName>
        <fullName evidence="1">Uncharacterized protein</fullName>
    </submittedName>
</protein>
<comment type="caution">
    <text evidence="1">The sequence shown here is derived from an EMBL/GenBank/DDBJ whole genome shotgun (WGS) entry which is preliminary data.</text>
</comment>
<evidence type="ECO:0000313" key="1">
    <source>
        <dbReference type="EMBL" id="MDR7334660.1"/>
    </source>
</evidence>
<gene>
    <name evidence="1" type="ORF">J2X21_003824</name>
</gene>
<evidence type="ECO:0000313" key="2">
    <source>
        <dbReference type="Proteomes" id="UP001180825"/>
    </source>
</evidence>
<dbReference type="Proteomes" id="UP001180825">
    <property type="component" value="Unassembled WGS sequence"/>
</dbReference>
<accession>A0ABU2AC22</accession>
<reference evidence="1 2" key="1">
    <citation type="submission" date="2023-07" db="EMBL/GenBank/DDBJ databases">
        <title>Sorghum-associated microbial communities from plants grown in Nebraska, USA.</title>
        <authorList>
            <person name="Schachtman D."/>
        </authorList>
    </citation>
    <scope>NUCLEOTIDE SEQUENCE [LARGE SCALE GENOMIC DNA]</scope>
    <source>
        <strain evidence="1 2">BE316</strain>
    </source>
</reference>
<keyword evidence="2" id="KW-1185">Reference proteome</keyword>
<proteinExistence type="predicted"/>
<organism evidence="1 2">
    <name type="scientific">Roseateles asaccharophilus</name>
    <dbReference type="NCBI Taxonomy" id="582607"/>
    <lineage>
        <taxon>Bacteria</taxon>
        <taxon>Pseudomonadati</taxon>
        <taxon>Pseudomonadota</taxon>
        <taxon>Betaproteobacteria</taxon>
        <taxon>Burkholderiales</taxon>
        <taxon>Sphaerotilaceae</taxon>
        <taxon>Roseateles</taxon>
    </lineage>
</organism>
<sequence length="34" mass="3732">MQRFFGIAATVAMDALLAQVIATQMHSLRVPQCI</sequence>